<dbReference type="AlphaFoldDB" id="A0A1I7ZUD3"/>
<reference evidence="2" key="1">
    <citation type="submission" date="2016-11" db="UniProtKB">
        <authorList>
            <consortium name="WormBaseParasite"/>
        </authorList>
    </citation>
    <scope>IDENTIFICATION</scope>
</reference>
<accession>A0A1I7ZUD3</accession>
<proteinExistence type="predicted"/>
<dbReference type="Proteomes" id="UP000095287">
    <property type="component" value="Unplaced"/>
</dbReference>
<keyword evidence="1" id="KW-1185">Reference proteome</keyword>
<evidence type="ECO:0000313" key="2">
    <source>
        <dbReference type="WBParaSite" id="L893_g29916.t1"/>
    </source>
</evidence>
<organism evidence="1 2">
    <name type="scientific">Steinernema glaseri</name>
    <dbReference type="NCBI Taxonomy" id="37863"/>
    <lineage>
        <taxon>Eukaryota</taxon>
        <taxon>Metazoa</taxon>
        <taxon>Ecdysozoa</taxon>
        <taxon>Nematoda</taxon>
        <taxon>Chromadorea</taxon>
        <taxon>Rhabditida</taxon>
        <taxon>Tylenchina</taxon>
        <taxon>Panagrolaimomorpha</taxon>
        <taxon>Strongyloidoidea</taxon>
        <taxon>Steinernematidae</taxon>
        <taxon>Steinernema</taxon>
    </lineage>
</organism>
<sequence>MRTSNWDLMSVASSLRICVYHTMGGFIFYHTIPKFFKPKEERIRNMIDGYWMCRRAVITPPLIDDLFDAMSRQFPSAGIKTVSHIVRTVPLN</sequence>
<dbReference type="WBParaSite" id="L893_g29916.t1">
    <property type="protein sequence ID" value="L893_g29916.t1"/>
    <property type="gene ID" value="L893_g29916"/>
</dbReference>
<evidence type="ECO:0000313" key="1">
    <source>
        <dbReference type="Proteomes" id="UP000095287"/>
    </source>
</evidence>
<protein>
    <submittedName>
        <fullName evidence="2">Acyltransferase</fullName>
    </submittedName>
</protein>
<name>A0A1I7ZUD3_9BILA</name>